<dbReference type="PANTHER" id="PTHR43056">
    <property type="entry name" value="PEPTIDASE S9 PROLYL OLIGOPEPTIDASE"/>
    <property type="match status" value="1"/>
</dbReference>
<keyword evidence="2" id="KW-1185">Reference proteome</keyword>
<reference evidence="1 2" key="2">
    <citation type="submission" date="2018-11" db="EMBL/GenBank/DDBJ databases">
        <authorList>
            <consortium name="Pathogen Informatics"/>
        </authorList>
    </citation>
    <scope>NUCLEOTIDE SEQUENCE [LARGE SCALE GENOMIC DNA]</scope>
</reference>
<evidence type="ECO:0000313" key="1">
    <source>
        <dbReference type="EMBL" id="VDN24363.1"/>
    </source>
</evidence>
<accession>A0A183E0R3</accession>
<dbReference type="InterPro" id="IPR050585">
    <property type="entry name" value="Xaa-Pro_dipeptidyl-ppase/CocE"/>
</dbReference>
<dbReference type="WBParaSite" id="GPUH_0001457301-mRNA-1">
    <property type="protein sequence ID" value="GPUH_0001457301-mRNA-1"/>
    <property type="gene ID" value="GPUH_0001457301"/>
</dbReference>
<organism evidence="3">
    <name type="scientific">Gongylonema pulchrum</name>
    <dbReference type="NCBI Taxonomy" id="637853"/>
    <lineage>
        <taxon>Eukaryota</taxon>
        <taxon>Metazoa</taxon>
        <taxon>Ecdysozoa</taxon>
        <taxon>Nematoda</taxon>
        <taxon>Chromadorea</taxon>
        <taxon>Rhabditida</taxon>
        <taxon>Spirurina</taxon>
        <taxon>Spiruromorpha</taxon>
        <taxon>Spiruroidea</taxon>
        <taxon>Gongylonematidae</taxon>
        <taxon>Gongylonema</taxon>
    </lineage>
</organism>
<protein>
    <submittedName>
        <fullName evidence="3">DPPIV_N domain-containing protein</fullName>
    </submittedName>
</protein>
<dbReference type="SUPFAM" id="SSF69322">
    <property type="entry name" value="Tricorn protease domain 2"/>
    <property type="match status" value="1"/>
</dbReference>
<dbReference type="PANTHER" id="PTHR43056:SF5">
    <property type="entry name" value="PEPTIDASE S9 PROLYL OLIGOPEPTIDASE CATALYTIC DOMAIN-CONTAINING PROTEIN"/>
    <property type="match status" value="1"/>
</dbReference>
<gene>
    <name evidence="1" type="ORF">GPUH_LOCUS14556</name>
</gene>
<dbReference type="AlphaFoldDB" id="A0A183E0R3"/>
<name>A0A183E0R3_9BILA</name>
<dbReference type="Proteomes" id="UP000271098">
    <property type="component" value="Unassembled WGS sequence"/>
</dbReference>
<dbReference type="OrthoDB" id="43744at2759"/>
<evidence type="ECO:0000313" key="2">
    <source>
        <dbReference type="Proteomes" id="UP000271098"/>
    </source>
</evidence>
<evidence type="ECO:0000313" key="3">
    <source>
        <dbReference type="WBParaSite" id="GPUH_0001457301-mRNA-1"/>
    </source>
</evidence>
<sequence>MDKFIGATRQGSRSLQCSGHPGVHEYGGGSLCVVADAPYFVNEDGIFRQYKANKEPELVVAGDRFHRFADLHFHKGNLYTVYEVHSGKEVVNMVVRILEGAVQPQVTGADFYAFPRVSPDSRYFSWMEWNMPNMPWDETAVVVASMKKDGNVGEHLFRISREGVNFHCPEWTPLGDLCVVSDSTNWWNVYK</sequence>
<dbReference type="EMBL" id="UYRT01081401">
    <property type="protein sequence ID" value="VDN24363.1"/>
    <property type="molecule type" value="Genomic_DNA"/>
</dbReference>
<reference evidence="3" key="1">
    <citation type="submission" date="2016-06" db="UniProtKB">
        <authorList>
            <consortium name="WormBaseParasite"/>
        </authorList>
    </citation>
    <scope>IDENTIFICATION</scope>
</reference>
<proteinExistence type="predicted"/>